<gene>
    <name evidence="3" type="ORF">AVDCRST_MAG59-5360</name>
</gene>
<feature type="chain" id="PRO_5026719526" evidence="2">
    <location>
        <begin position="33"/>
        <end position="180"/>
    </location>
</feature>
<keyword evidence="2" id="KW-0732">Signal</keyword>
<comment type="similarity">
    <text evidence="1">Belongs to the Cu-Zn superoxide dismutase family.</text>
</comment>
<evidence type="ECO:0000256" key="2">
    <source>
        <dbReference type="SAM" id="SignalP"/>
    </source>
</evidence>
<proteinExistence type="inferred from homology"/>
<dbReference type="InterPro" id="IPR036423">
    <property type="entry name" value="SOD-like_Cu/Zn_dom_sf"/>
</dbReference>
<organism evidence="3">
    <name type="scientific">uncultured Thermomicrobiales bacterium</name>
    <dbReference type="NCBI Taxonomy" id="1645740"/>
    <lineage>
        <taxon>Bacteria</taxon>
        <taxon>Pseudomonadati</taxon>
        <taxon>Thermomicrobiota</taxon>
        <taxon>Thermomicrobia</taxon>
        <taxon>Thermomicrobiales</taxon>
        <taxon>environmental samples</taxon>
    </lineage>
</organism>
<evidence type="ECO:0000313" key="3">
    <source>
        <dbReference type="EMBL" id="CAA9585021.1"/>
    </source>
</evidence>
<sequence length="180" mass="17958">MNRAPLALVRSPRVLGVAALAALTLLAPSGLAQEATPVGGTAAGDGPHPAHIHSGTCDELGDVVFPLADVAAQAGEEMGAAGGHPVKVSEVNNVDAPLQEILDGGHAVNVHLSAEEIGTYIACGDIGGVVHERENGEGMEITIALAELNGSGHVGIAWLGDDGEGGTNVTVSLIEPGEMS</sequence>
<evidence type="ECO:0000256" key="1">
    <source>
        <dbReference type="ARBA" id="ARBA00010457"/>
    </source>
</evidence>
<dbReference type="GO" id="GO:0006801">
    <property type="term" value="P:superoxide metabolic process"/>
    <property type="evidence" value="ECO:0007669"/>
    <property type="project" value="InterPro"/>
</dbReference>
<dbReference type="EMBL" id="CADCWF010000374">
    <property type="protein sequence ID" value="CAA9585021.1"/>
    <property type="molecule type" value="Genomic_DNA"/>
</dbReference>
<accession>A0A6J4VP77</accession>
<protein>
    <submittedName>
        <fullName evidence="3">Uncharacterized protein</fullName>
    </submittedName>
</protein>
<dbReference type="AlphaFoldDB" id="A0A6J4VP77"/>
<dbReference type="SUPFAM" id="SSF49329">
    <property type="entry name" value="Cu,Zn superoxide dismutase-like"/>
    <property type="match status" value="1"/>
</dbReference>
<feature type="signal peptide" evidence="2">
    <location>
        <begin position="1"/>
        <end position="32"/>
    </location>
</feature>
<reference evidence="3" key="1">
    <citation type="submission" date="2020-02" db="EMBL/GenBank/DDBJ databases">
        <authorList>
            <person name="Meier V. D."/>
        </authorList>
    </citation>
    <scope>NUCLEOTIDE SEQUENCE</scope>
    <source>
        <strain evidence="3">AVDCRST_MAG59</strain>
    </source>
</reference>
<name>A0A6J4VP77_9BACT</name>
<dbReference type="GO" id="GO:0046872">
    <property type="term" value="F:metal ion binding"/>
    <property type="evidence" value="ECO:0007669"/>
    <property type="project" value="InterPro"/>
</dbReference>